<name>A0A151T2T2_CAJCA</name>
<reference evidence="1 2" key="1">
    <citation type="journal article" date="2012" name="Nat. Biotechnol.">
        <title>Draft genome sequence of pigeonpea (Cajanus cajan), an orphan legume crop of resource-poor farmers.</title>
        <authorList>
            <person name="Varshney R.K."/>
            <person name="Chen W."/>
            <person name="Li Y."/>
            <person name="Bharti A.K."/>
            <person name="Saxena R.K."/>
            <person name="Schlueter J.A."/>
            <person name="Donoghue M.T."/>
            <person name="Azam S."/>
            <person name="Fan G."/>
            <person name="Whaley A.M."/>
            <person name="Farmer A.D."/>
            <person name="Sheridan J."/>
            <person name="Iwata A."/>
            <person name="Tuteja R."/>
            <person name="Penmetsa R.V."/>
            <person name="Wu W."/>
            <person name="Upadhyaya H.D."/>
            <person name="Yang S.P."/>
            <person name="Shah T."/>
            <person name="Saxena K.B."/>
            <person name="Michael T."/>
            <person name="McCombie W.R."/>
            <person name="Yang B."/>
            <person name="Zhang G."/>
            <person name="Yang H."/>
            <person name="Wang J."/>
            <person name="Spillane C."/>
            <person name="Cook D.R."/>
            <person name="May G.D."/>
            <person name="Xu X."/>
            <person name="Jackson S.A."/>
        </authorList>
    </citation>
    <scope>NUCLEOTIDE SEQUENCE [LARGE SCALE GENOMIC DNA]</scope>
    <source>
        <strain evidence="2">cv. Asha</strain>
    </source>
</reference>
<dbReference type="Gramene" id="C.cajan_15380.t">
    <property type="protein sequence ID" value="C.cajan_15380.t.cds1"/>
    <property type="gene ID" value="C.cajan_15380"/>
</dbReference>
<dbReference type="AlphaFoldDB" id="A0A151T2T2"/>
<dbReference type="PANTHER" id="PTHR11439:SF497">
    <property type="entry name" value="CYSTEINE-RICH RLK (RECEPTOR-LIKE PROTEIN KINASE) 8"/>
    <property type="match status" value="1"/>
</dbReference>
<protein>
    <recommendedName>
        <fullName evidence="3">Mitochondrial protein</fullName>
    </recommendedName>
</protein>
<evidence type="ECO:0008006" key="3">
    <source>
        <dbReference type="Google" id="ProtNLM"/>
    </source>
</evidence>
<keyword evidence="2" id="KW-1185">Reference proteome</keyword>
<proteinExistence type="predicted"/>
<gene>
    <name evidence="1" type="ORF">KK1_015824</name>
</gene>
<evidence type="ECO:0000313" key="1">
    <source>
        <dbReference type="EMBL" id="KYP61337.1"/>
    </source>
</evidence>
<dbReference type="EMBL" id="CM003610">
    <property type="protein sequence ID" value="KYP61337.1"/>
    <property type="molecule type" value="Genomic_DNA"/>
</dbReference>
<accession>A0A151T2T2</accession>
<dbReference type="PANTHER" id="PTHR11439">
    <property type="entry name" value="GAG-POL-RELATED RETROTRANSPOSON"/>
    <property type="match status" value="1"/>
</dbReference>
<dbReference type="Proteomes" id="UP000075243">
    <property type="component" value="Chromosome 8"/>
</dbReference>
<sequence>MEVNVKLQCYDGELLQDPTLYRQLVGSLIYLTITRANISFVVHSVSKFMQTPQHLHLSVAQHIISYLPGTSSHGLFFPTDASPQLQAYNDSVRIACLESFFLFKYLLYFSDWSFLLM</sequence>
<evidence type="ECO:0000313" key="2">
    <source>
        <dbReference type="Proteomes" id="UP000075243"/>
    </source>
</evidence>
<organism evidence="1 2">
    <name type="scientific">Cajanus cajan</name>
    <name type="common">Pigeon pea</name>
    <name type="synonym">Cajanus indicus</name>
    <dbReference type="NCBI Taxonomy" id="3821"/>
    <lineage>
        <taxon>Eukaryota</taxon>
        <taxon>Viridiplantae</taxon>
        <taxon>Streptophyta</taxon>
        <taxon>Embryophyta</taxon>
        <taxon>Tracheophyta</taxon>
        <taxon>Spermatophyta</taxon>
        <taxon>Magnoliopsida</taxon>
        <taxon>eudicotyledons</taxon>
        <taxon>Gunneridae</taxon>
        <taxon>Pentapetalae</taxon>
        <taxon>rosids</taxon>
        <taxon>fabids</taxon>
        <taxon>Fabales</taxon>
        <taxon>Fabaceae</taxon>
        <taxon>Papilionoideae</taxon>
        <taxon>50 kb inversion clade</taxon>
        <taxon>NPAAA clade</taxon>
        <taxon>indigoferoid/millettioid clade</taxon>
        <taxon>Phaseoleae</taxon>
        <taxon>Cajanus</taxon>
    </lineage>
</organism>